<evidence type="ECO:0000256" key="4">
    <source>
        <dbReference type="ARBA" id="ARBA00023034"/>
    </source>
</evidence>
<dbReference type="PROSITE" id="PS50909">
    <property type="entry name" value="GAT"/>
    <property type="match status" value="1"/>
</dbReference>
<evidence type="ECO:0000256" key="1">
    <source>
        <dbReference type="ARBA" id="ARBA00004601"/>
    </source>
</evidence>
<feature type="compositionally biased region" description="Polar residues" evidence="6">
    <location>
        <begin position="321"/>
        <end position="351"/>
    </location>
</feature>
<organism evidence="10 11">
    <name type="scientific">Maudiozyma humilis</name>
    <name type="common">Sour dough yeast</name>
    <name type="synonym">Kazachstania humilis</name>
    <dbReference type="NCBI Taxonomy" id="51915"/>
    <lineage>
        <taxon>Eukaryota</taxon>
        <taxon>Fungi</taxon>
        <taxon>Dikarya</taxon>
        <taxon>Ascomycota</taxon>
        <taxon>Saccharomycotina</taxon>
        <taxon>Saccharomycetes</taxon>
        <taxon>Saccharomycetales</taxon>
        <taxon>Saccharomycetaceae</taxon>
        <taxon>Maudiozyma</taxon>
    </lineage>
</organism>
<dbReference type="InterPro" id="IPR013041">
    <property type="entry name" value="Clathrin_app_Ig-like_sf"/>
</dbReference>
<dbReference type="InterPro" id="IPR038425">
    <property type="entry name" value="GAT_sf"/>
</dbReference>
<dbReference type="SUPFAM" id="SSF89009">
    <property type="entry name" value="GAT-like domain"/>
    <property type="match status" value="1"/>
</dbReference>
<dbReference type="SUPFAM" id="SSF48464">
    <property type="entry name" value="ENTH/VHS domain"/>
    <property type="match status" value="1"/>
</dbReference>
<comment type="caution">
    <text evidence="10">The sequence shown here is derived from an EMBL/GenBank/DDBJ whole genome shotgun (WGS) entry which is preliminary data.</text>
</comment>
<dbReference type="InterPro" id="IPR008152">
    <property type="entry name" value="Clathrin_a/b/g-adaptin_app_Ig"/>
</dbReference>
<dbReference type="GO" id="GO:0043328">
    <property type="term" value="P:protein transport to vacuole involved in ubiquitin-dependent protein catabolic process via the multivesicular body sorting pathway"/>
    <property type="evidence" value="ECO:0007669"/>
    <property type="project" value="TreeGrafter"/>
</dbReference>
<dbReference type="Proteomes" id="UP001377567">
    <property type="component" value="Unassembled WGS sequence"/>
</dbReference>
<evidence type="ECO:0000313" key="11">
    <source>
        <dbReference type="Proteomes" id="UP001377567"/>
    </source>
</evidence>
<dbReference type="Gene3D" id="1.20.58.160">
    <property type="match status" value="1"/>
</dbReference>
<keyword evidence="4" id="KW-0333">Golgi apparatus</keyword>
<comment type="function">
    <text evidence="5">May play a role in the regulation of membrane traffic through the trans-Golgi network.</text>
</comment>
<dbReference type="GO" id="GO:0006895">
    <property type="term" value="P:Golgi to endosome transport"/>
    <property type="evidence" value="ECO:0007669"/>
    <property type="project" value="TreeGrafter"/>
</dbReference>
<proteinExistence type="predicted"/>
<dbReference type="Pfam" id="PF00790">
    <property type="entry name" value="VHS"/>
    <property type="match status" value="1"/>
</dbReference>
<dbReference type="Pfam" id="PF03127">
    <property type="entry name" value="GAT"/>
    <property type="match status" value="1"/>
</dbReference>
<dbReference type="Gene3D" id="2.60.40.1230">
    <property type="match status" value="1"/>
</dbReference>
<dbReference type="InterPro" id="IPR004152">
    <property type="entry name" value="GAT_dom"/>
</dbReference>
<dbReference type="InterPro" id="IPR052653">
    <property type="entry name" value="ARF-binding"/>
</dbReference>
<evidence type="ECO:0000256" key="3">
    <source>
        <dbReference type="ARBA" id="ARBA00022927"/>
    </source>
</evidence>
<name>A0AAV5RRM2_MAUHU</name>
<evidence type="ECO:0000256" key="5">
    <source>
        <dbReference type="ARBA" id="ARBA00053552"/>
    </source>
</evidence>
<dbReference type="GO" id="GO:0006896">
    <property type="term" value="P:Golgi to vacuole transport"/>
    <property type="evidence" value="ECO:0007669"/>
    <property type="project" value="UniProtKB-ARBA"/>
</dbReference>
<dbReference type="SMART" id="SM00809">
    <property type="entry name" value="Alpha_adaptinC2"/>
    <property type="match status" value="1"/>
</dbReference>
<feature type="region of interest" description="Disordered" evidence="6">
    <location>
        <begin position="321"/>
        <end position="388"/>
    </location>
</feature>
<dbReference type="Gene3D" id="1.25.40.90">
    <property type="match status" value="1"/>
</dbReference>
<comment type="subcellular location">
    <subcellularLocation>
        <location evidence="1">Golgi apparatus</location>
        <location evidence="1">trans-Golgi network</location>
    </subcellularLocation>
</comment>
<keyword evidence="2" id="KW-0813">Transport</keyword>
<dbReference type="GO" id="GO:0005829">
    <property type="term" value="C:cytosol"/>
    <property type="evidence" value="ECO:0007669"/>
    <property type="project" value="GOC"/>
</dbReference>
<protein>
    <recommendedName>
        <fullName evidence="12">VHS domain-containing protein</fullName>
    </recommendedName>
</protein>
<dbReference type="EMBL" id="BTGD01000001">
    <property type="protein sequence ID" value="GMM54175.1"/>
    <property type="molecule type" value="Genomic_DNA"/>
</dbReference>
<evidence type="ECO:0000256" key="6">
    <source>
        <dbReference type="SAM" id="MobiDB-lite"/>
    </source>
</evidence>
<dbReference type="PROSITE" id="PS50179">
    <property type="entry name" value="VHS"/>
    <property type="match status" value="1"/>
</dbReference>
<evidence type="ECO:0008006" key="12">
    <source>
        <dbReference type="Google" id="ProtNLM"/>
    </source>
</evidence>
<feature type="domain" description="VHS" evidence="7">
    <location>
        <begin position="29"/>
        <end position="165"/>
    </location>
</feature>
<feature type="domain" description="GAT" evidence="9">
    <location>
        <begin position="192"/>
        <end position="318"/>
    </location>
</feature>
<dbReference type="InterPro" id="IPR008153">
    <property type="entry name" value="GAE_dom"/>
</dbReference>
<dbReference type="InterPro" id="IPR008942">
    <property type="entry name" value="ENTH_VHS"/>
</dbReference>
<dbReference type="Pfam" id="PF02883">
    <property type="entry name" value="Alpha_adaptinC2"/>
    <property type="match status" value="1"/>
</dbReference>
<dbReference type="GO" id="GO:0035091">
    <property type="term" value="F:phosphatidylinositol binding"/>
    <property type="evidence" value="ECO:0007669"/>
    <property type="project" value="InterPro"/>
</dbReference>
<evidence type="ECO:0000259" key="7">
    <source>
        <dbReference type="PROSITE" id="PS50179"/>
    </source>
</evidence>
<feature type="domain" description="GAE" evidence="8">
    <location>
        <begin position="478"/>
        <end position="597"/>
    </location>
</feature>
<dbReference type="PANTHER" id="PTHR47180">
    <property type="entry name" value="ADP-RIBOSYLATION FACTOR-BINDING PROTEIN GGA1-RELATED"/>
    <property type="match status" value="1"/>
</dbReference>
<evidence type="ECO:0000259" key="9">
    <source>
        <dbReference type="PROSITE" id="PS50909"/>
    </source>
</evidence>
<gene>
    <name evidence="10" type="ORF">DAKH74_007910</name>
</gene>
<reference evidence="10 11" key="1">
    <citation type="journal article" date="2023" name="Elife">
        <title>Identification of key yeast species and microbe-microbe interactions impacting larval growth of Drosophila in the wild.</title>
        <authorList>
            <person name="Mure A."/>
            <person name="Sugiura Y."/>
            <person name="Maeda R."/>
            <person name="Honda K."/>
            <person name="Sakurai N."/>
            <person name="Takahashi Y."/>
            <person name="Watada M."/>
            <person name="Katoh T."/>
            <person name="Gotoh A."/>
            <person name="Gotoh Y."/>
            <person name="Taniguchi I."/>
            <person name="Nakamura K."/>
            <person name="Hayashi T."/>
            <person name="Katayama T."/>
            <person name="Uemura T."/>
            <person name="Hattori Y."/>
        </authorList>
    </citation>
    <scope>NUCLEOTIDE SEQUENCE [LARGE SCALE GENOMIC DNA]</scope>
    <source>
        <strain evidence="10 11">KH-74</strain>
    </source>
</reference>
<dbReference type="FunFam" id="1.25.40.90:FF:000008">
    <property type="entry name" value="VHS domain protein"/>
    <property type="match status" value="1"/>
</dbReference>
<dbReference type="AlphaFoldDB" id="A0AAV5RRM2"/>
<accession>A0AAV5RRM2</accession>
<evidence type="ECO:0000313" key="10">
    <source>
        <dbReference type="EMBL" id="GMM54175.1"/>
    </source>
</evidence>
<dbReference type="SUPFAM" id="SSF49348">
    <property type="entry name" value="Clathrin adaptor appendage domain"/>
    <property type="match status" value="1"/>
</dbReference>
<dbReference type="GO" id="GO:0043130">
    <property type="term" value="F:ubiquitin binding"/>
    <property type="evidence" value="ECO:0007669"/>
    <property type="project" value="InterPro"/>
</dbReference>
<dbReference type="SMART" id="SM00288">
    <property type="entry name" value="VHS"/>
    <property type="match status" value="1"/>
</dbReference>
<dbReference type="GO" id="GO:0005802">
    <property type="term" value="C:trans-Golgi network"/>
    <property type="evidence" value="ECO:0007669"/>
    <property type="project" value="TreeGrafter"/>
</dbReference>
<evidence type="ECO:0000259" key="8">
    <source>
        <dbReference type="PROSITE" id="PS50180"/>
    </source>
</evidence>
<feature type="compositionally biased region" description="Polar residues" evidence="6">
    <location>
        <begin position="369"/>
        <end position="388"/>
    </location>
</feature>
<dbReference type="CDD" id="cd16998">
    <property type="entry name" value="VHS_GGA_fungi"/>
    <property type="match status" value="1"/>
</dbReference>
<sequence>MSREVYLDTYTGRKPVVVLGPLLRKIQKAIRPTLREPDLKANLEVADFINQKQGASSRDACVTLVKLINCRDTPVAILAVSLLNTLVRNCGYPVRLQVSRKEFLNQLVCRFPAHPPPHYSQLLRLILRAIEEWYQTFAKHGEYKREMSYIRDMHRLLSYKGYIFPKLDAKEIAMLQPKKQLKTVREIQQERDVNQAAKLEELVRRGTPQDLAEANQLMKVMAGFKQDNIIYAKQVVNHELNKLKHKADIFDEMLSQTQHISSDKGDTINELYFALKSAYPKFSQLIEEEEDDEKLVQNLTSFKYYVNQLLEKYEMIKSGQLSGNTSSRIDQTASQVPPSDTETAKSTSQPELNLLDFDSEPSPAPSLDPFSSNGQITPMSESLSFDGNVKNNSTTDDLIDLLGDLSNVSITAAPNTVQNFGKNNVIQLDSSANASVETSVKTVEGLSISNMPDLLSGSTATHNDLPAISISSDPVSLTSAPSIPVLVHESRDLNLHFALSKPAESSVQIEALFSNVSDQHIKDMKFSLAAPKLLKLQMEPQSSDRIASNTKDGMKQIATIMNVDTASTKPLRVKWKIQYTKENDNVMCEEGAVFALPQF</sequence>
<keyword evidence="3" id="KW-0653">Protein transport</keyword>
<keyword evidence="11" id="KW-1185">Reference proteome</keyword>
<evidence type="ECO:0000256" key="2">
    <source>
        <dbReference type="ARBA" id="ARBA00022448"/>
    </source>
</evidence>
<dbReference type="InterPro" id="IPR002014">
    <property type="entry name" value="VHS_dom"/>
</dbReference>
<dbReference type="PROSITE" id="PS50180">
    <property type="entry name" value="GAE"/>
    <property type="match status" value="1"/>
</dbReference>
<dbReference type="PANTHER" id="PTHR47180:SF1">
    <property type="entry name" value="ADP-RIBOSYLATION FACTOR-BINDING PROTEIN GGA1-RELATED"/>
    <property type="match status" value="1"/>
</dbReference>